<dbReference type="Gene3D" id="3.40.1190.20">
    <property type="match status" value="1"/>
</dbReference>
<evidence type="ECO:0000256" key="6">
    <source>
        <dbReference type="ARBA" id="ARBA00012963"/>
    </source>
</evidence>
<dbReference type="InterPro" id="IPR004399">
    <property type="entry name" value="HMP/HMP-P_kinase_dom"/>
</dbReference>
<dbReference type="EC" id="2.7.4.7" evidence="6"/>
<evidence type="ECO:0000256" key="10">
    <source>
        <dbReference type="ARBA" id="ARBA00022777"/>
    </source>
</evidence>
<comment type="caution">
    <text evidence="17">The sequence shown here is derived from an EMBL/GenBank/DDBJ whole genome shotgun (WGS) entry which is preliminary data.</text>
</comment>
<dbReference type="PANTHER" id="PTHR20858:SF17">
    <property type="entry name" value="HYDROXYMETHYLPYRIMIDINE_PHOSPHOMETHYLPYRIMIDINE KINASE THI20-RELATED"/>
    <property type="match status" value="1"/>
</dbReference>
<keyword evidence="8" id="KW-0808">Transferase</keyword>
<evidence type="ECO:0000313" key="18">
    <source>
        <dbReference type="Proteomes" id="UP000214588"/>
    </source>
</evidence>
<dbReference type="GO" id="GO:0005829">
    <property type="term" value="C:cytosol"/>
    <property type="evidence" value="ECO:0007669"/>
    <property type="project" value="TreeGrafter"/>
</dbReference>
<dbReference type="EC" id="2.7.1.49" evidence="5"/>
<dbReference type="Pfam" id="PF08543">
    <property type="entry name" value="Phos_pyr_kin"/>
    <property type="match status" value="1"/>
</dbReference>
<evidence type="ECO:0000256" key="12">
    <source>
        <dbReference type="ARBA" id="ARBA00022977"/>
    </source>
</evidence>
<dbReference type="PANTHER" id="PTHR20858">
    <property type="entry name" value="PHOSPHOMETHYLPYRIMIDINE KINASE"/>
    <property type="match status" value="1"/>
</dbReference>
<comment type="catalytic activity">
    <reaction evidence="1">
        <text>4-amino-5-hydroxymethyl-2-methylpyrimidine + ATP = 4-amino-2-methyl-5-(phosphooxymethyl)pyrimidine + ADP + H(+)</text>
        <dbReference type="Rhea" id="RHEA:23096"/>
        <dbReference type="ChEBI" id="CHEBI:15378"/>
        <dbReference type="ChEBI" id="CHEBI:16892"/>
        <dbReference type="ChEBI" id="CHEBI:30616"/>
        <dbReference type="ChEBI" id="CHEBI:58354"/>
        <dbReference type="ChEBI" id="CHEBI:456216"/>
        <dbReference type="EC" id="2.7.1.49"/>
    </reaction>
</comment>
<evidence type="ECO:0000256" key="8">
    <source>
        <dbReference type="ARBA" id="ARBA00022679"/>
    </source>
</evidence>
<dbReference type="InterPro" id="IPR013749">
    <property type="entry name" value="PM/HMP-P_kinase-1"/>
</dbReference>
<evidence type="ECO:0000256" key="15">
    <source>
        <dbReference type="ARBA" id="ARBA00043176"/>
    </source>
</evidence>
<evidence type="ECO:0000256" key="14">
    <source>
        <dbReference type="ARBA" id="ARBA00042102"/>
    </source>
</evidence>
<dbReference type="GO" id="GO:0008972">
    <property type="term" value="F:phosphomethylpyrimidine kinase activity"/>
    <property type="evidence" value="ECO:0007669"/>
    <property type="project" value="UniProtKB-EC"/>
</dbReference>
<sequence length="257" mass="27110">MSKEVVLTVAGSDSGGGAGIQADLKTFQSLGVFGTSAITAVTAQNTSRVMDVKSLEGDFVSSQIDAVANDMNITALKTGMLANEENVHIVSKKITQYNFSWCVIDPVLVATSGDVLLTQRALETVKEQLVPKCDIITPNLPETEILTGIKINGYNDIEKAAMMLRGQGAGSVLIKGGHGKGEAVDYLFYDQGMIKLTATRIGVGSLHGTGCTLSAAICAYLGQGYELISSVDKAKKYITKAIKNSFVVGEGSRVLSH</sequence>
<keyword evidence="9" id="KW-0547">Nucleotide-binding</keyword>
<dbReference type="AlphaFoldDB" id="A0A226C2F1"/>
<keyword evidence="12" id="KW-0784">Thiamine biosynthesis</keyword>
<keyword evidence="11" id="KW-0067">ATP-binding</keyword>
<dbReference type="SUPFAM" id="SSF53613">
    <property type="entry name" value="Ribokinase-like"/>
    <property type="match status" value="1"/>
</dbReference>
<dbReference type="RefSeq" id="WP_089022689.1">
    <property type="nucleotide sequence ID" value="NZ_NIQC01000003.1"/>
</dbReference>
<comment type="catalytic activity">
    <reaction evidence="2">
        <text>4-amino-2-methyl-5-(phosphooxymethyl)pyrimidine + ATP = 4-amino-2-methyl-5-(diphosphooxymethyl)pyrimidine + ADP</text>
        <dbReference type="Rhea" id="RHEA:19893"/>
        <dbReference type="ChEBI" id="CHEBI:30616"/>
        <dbReference type="ChEBI" id="CHEBI:57841"/>
        <dbReference type="ChEBI" id="CHEBI:58354"/>
        <dbReference type="ChEBI" id="CHEBI:456216"/>
        <dbReference type="EC" id="2.7.4.7"/>
    </reaction>
</comment>
<dbReference type="InterPro" id="IPR029056">
    <property type="entry name" value="Ribokinase-like"/>
</dbReference>
<keyword evidence="10 17" id="KW-0418">Kinase</keyword>
<evidence type="ECO:0000256" key="1">
    <source>
        <dbReference type="ARBA" id="ARBA00000151"/>
    </source>
</evidence>
<evidence type="ECO:0000256" key="11">
    <source>
        <dbReference type="ARBA" id="ARBA00022840"/>
    </source>
</evidence>
<comment type="pathway">
    <text evidence="3">Cofactor biosynthesis; thiamine diphosphate biosynthesis; 4-amino-2-methyl-5-diphosphomethylpyrimidine from 5-amino-1-(5-phospho-D-ribosyl)imidazole: step 3/3.</text>
</comment>
<dbReference type="GO" id="GO:0008902">
    <property type="term" value="F:hydroxymethylpyrimidine kinase activity"/>
    <property type="evidence" value="ECO:0007669"/>
    <property type="project" value="UniProtKB-EC"/>
</dbReference>
<dbReference type="CDD" id="cd01169">
    <property type="entry name" value="HMPP_kinase"/>
    <property type="match status" value="1"/>
</dbReference>
<comment type="pathway">
    <text evidence="13">Cofactor biosynthesis; thiamine diphosphate biosynthesis; 4-amino-2-methyl-5-diphosphomethylpyrimidine from 5-amino-1-(5-phospho-D-ribosyl)imidazole: step 2/3.</text>
</comment>
<protein>
    <recommendedName>
        <fullName evidence="7">Hydroxymethylpyrimidine/phosphomethylpyrimidine kinase</fullName>
        <ecNumber evidence="5">2.7.1.49</ecNumber>
        <ecNumber evidence="6">2.7.4.7</ecNumber>
    </recommendedName>
    <alternativeName>
        <fullName evidence="14">Hydroxymethylpyrimidine kinase</fullName>
    </alternativeName>
    <alternativeName>
        <fullName evidence="15">Hydroxymethylpyrimidine phosphate kinase</fullName>
    </alternativeName>
</protein>
<evidence type="ECO:0000256" key="13">
    <source>
        <dbReference type="ARBA" id="ARBA00037917"/>
    </source>
</evidence>
<feature type="domain" description="Pyridoxamine kinase/Phosphomethylpyrimidine kinase" evidence="16">
    <location>
        <begin position="13"/>
        <end position="252"/>
    </location>
</feature>
<dbReference type="GO" id="GO:0009228">
    <property type="term" value="P:thiamine biosynthetic process"/>
    <property type="evidence" value="ECO:0007669"/>
    <property type="project" value="UniProtKB-KW"/>
</dbReference>
<evidence type="ECO:0000256" key="3">
    <source>
        <dbReference type="ARBA" id="ARBA00004769"/>
    </source>
</evidence>
<dbReference type="NCBIfam" id="TIGR00097">
    <property type="entry name" value="HMP-P_kinase"/>
    <property type="match status" value="1"/>
</dbReference>
<evidence type="ECO:0000256" key="4">
    <source>
        <dbReference type="ARBA" id="ARBA00009879"/>
    </source>
</evidence>
<evidence type="ECO:0000256" key="7">
    <source>
        <dbReference type="ARBA" id="ARBA00019161"/>
    </source>
</evidence>
<evidence type="ECO:0000259" key="16">
    <source>
        <dbReference type="Pfam" id="PF08543"/>
    </source>
</evidence>
<dbReference type="EMBL" id="NIQC01000003">
    <property type="protein sequence ID" value="OWZ84619.1"/>
    <property type="molecule type" value="Genomic_DNA"/>
</dbReference>
<evidence type="ECO:0000256" key="2">
    <source>
        <dbReference type="ARBA" id="ARBA00000565"/>
    </source>
</evidence>
<organism evidence="17 18">
    <name type="scientific">Natranaerobius trueperi</name>
    <dbReference type="NCBI Taxonomy" id="759412"/>
    <lineage>
        <taxon>Bacteria</taxon>
        <taxon>Bacillati</taxon>
        <taxon>Bacillota</taxon>
        <taxon>Clostridia</taxon>
        <taxon>Natranaerobiales</taxon>
        <taxon>Natranaerobiaceae</taxon>
        <taxon>Natranaerobius</taxon>
    </lineage>
</organism>
<dbReference type="OrthoDB" id="9810880at2"/>
<keyword evidence="18" id="KW-1185">Reference proteome</keyword>
<evidence type="ECO:0000256" key="5">
    <source>
        <dbReference type="ARBA" id="ARBA00012135"/>
    </source>
</evidence>
<dbReference type="Proteomes" id="UP000214588">
    <property type="component" value="Unassembled WGS sequence"/>
</dbReference>
<comment type="similarity">
    <text evidence="4">Belongs to the ThiD family.</text>
</comment>
<name>A0A226C2F1_9FIRM</name>
<evidence type="ECO:0000313" key="17">
    <source>
        <dbReference type="EMBL" id="OWZ84619.1"/>
    </source>
</evidence>
<dbReference type="GO" id="GO:0005524">
    <property type="term" value="F:ATP binding"/>
    <property type="evidence" value="ECO:0007669"/>
    <property type="project" value="UniProtKB-KW"/>
</dbReference>
<evidence type="ECO:0000256" key="9">
    <source>
        <dbReference type="ARBA" id="ARBA00022741"/>
    </source>
</evidence>
<reference evidence="17 18" key="1">
    <citation type="submission" date="2017-06" db="EMBL/GenBank/DDBJ databases">
        <title>Draft Genome Sequence of Natranaerobius trueperi halophilic, alkalithermophilic bacteria from soda lakes.</title>
        <authorList>
            <person name="Zhao B."/>
        </authorList>
    </citation>
    <scope>NUCLEOTIDE SEQUENCE [LARGE SCALE GENOMIC DNA]</scope>
    <source>
        <strain evidence="17 18">DSM 18760</strain>
    </source>
</reference>
<dbReference type="FunFam" id="3.40.1190.20:FF:000003">
    <property type="entry name" value="Phosphomethylpyrimidine kinase ThiD"/>
    <property type="match status" value="1"/>
</dbReference>
<accession>A0A226C2F1</accession>
<proteinExistence type="inferred from homology"/>
<gene>
    <name evidence="17" type="primary">thiD</name>
    <name evidence="17" type="ORF">CDO51_02335</name>
</gene>